<keyword evidence="3" id="KW-1185">Reference proteome</keyword>
<name>A0A6A3BS85_HIBSY</name>
<proteinExistence type="predicted"/>
<evidence type="ECO:0000256" key="1">
    <source>
        <dbReference type="SAM" id="MobiDB-lite"/>
    </source>
</evidence>
<organism evidence="2 3">
    <name type="scientific">Hibiscus syriacus</name>
    <name type="common">Rose of Sharon</name>
    <dbReference type="NCBI Taxonomy" id="106335"/>
    <lineage>
        <taxon>Eukaryota</taxon>
        <taxon>Viridiplantae</taxon>
        <taxon>Streptophyta</taxon>
        <taxon>Embryophyta</taxon>
        <taxon>Tracheophyta</taxon>
        <taxon>Spermatophyta</taxon>
        <taxon>Magnoliopsida</taxon>
        <taxon>eudicotyledons</taxon>
        <taxon>Gunneridae</taxon>
        <taxon>Pentapetalae</taxon>
        <taxon>rosids</taxon>
        <taxon>malvids</taxon>
        <taxon>Malvales</taxon>
        <taxon>Malvaceae</taxon>
        <taxon>Malvoideae</taxon>
        <taxon>Hibiscus</taxon>
    </lineage>
</organism>
<comment type="caution">
    <text evidence="2">The sequence shown here is derived from an EMBL/GenBank/DDBJ whole genome shotgun (WGS) entry which is preliminary data.</text>
</comment>
<dbReference type="AlphaFoldDB" id="A0A6A3BS85"/>
<feature type="region of interest" description="Disordered" evidence="1">
    <location>
        <begin position="33"/>
        <end position="58"/>
    </location>
</feature>
<protein>
    <submittedName>
        <fullName evidence="2">Uncharacterized protein</fullName>
    </submittedName>
</protein>
<reference evidence="2" key="1">
    <citation type="submission" date="2019-09" db="EMBL/GenBank/DDBJ databases">
        <title>Draft genome information of white flower Hibiscus syriacus.</title>
        <authorList>
            <person name="Kim Y.-M."/>
        </authorList>
    </citation>
    <scope>NUCLEOTIDE SEQUENCE [LARGE SCALE GENOMIC DNA]</scope>
    <source>
        <strain evidence="2">YM2019G1</strain>
    </source>
</reference>
<dbReference type="Proteomes" id="UP000436088">
    <property type="component" value="Unassembled WGS sequence"/>
</dbReference>
<dbReference type="EMBL" id="VEPZ02000817">
    <property type="protein sequence ID" value="KAE8717759.1"/>
    <property type="molecule type" value="Genomic_DNA"/>
</dbReference>
<evidence type="ECO:0000313" key="3">
    <source>
        <dbReference type="Proteomes" id="UP000436088"/>
    </source>
</evidence>
<sequence length="127" mass="14344">MSFLRGLSKFGKLHASTISHASKAVSKPISFPRRVTDYNAPGPVEKSTDSPKKPRLKQLGRRVEIADHLNIIDIDHNVRSYVPSSRPSATTHNSTWRAVHLPIILLYPTIHLQFSSKYTSTCRFHRA</sequence>
<gene>
    <name evidence="2" type="ORF">F3Y22_tig00110020pilonHSYRG00001</name>
</gene>
<accession>A0A6A3BS85</accession>
<evidence type="ECO:0000313" key="2">
    <source>
        <dbReference type="EMBL" id="KAE8717759.1"/>
    </source>
</evidence>